<reference evidence="1 2" key="1">
    <citation type="submission" date="2017-05" db="EMBL/GenBank/DDBJ databases">
        <authorList>
            <person name="Chapman J."/>
            <person name="Chang C."/>
            <person name="Suresh T."/>
            <person name="Shishido T.C."/>
            <person name="Bindert I."/>
            <person name="Shaffer C.D."/>
            <person name="Weston-Hafer K.A."/>
            <person name="Russell D.A."/>
            <person name="Pope W.H."/>
            <person name="Jacobs-Sera D."/>
            <person name="Hendrix R.W."/>
            <person name="Hatfull G.F."/>
        </authorList>
    </citation>
    <scope>NUCLEOTIDE SEQUENCE [LARGE SCALE GENOMIC DNA]</scope>
</reference>
<accession>A0A222YW39</accession>
<dbReference type="Proteomes" id="UP000223009">
    <property type="component" value="Segment"/>
</dbReference>
<sequence>MPPGLEMWFGELVLTDWEDDEDWPEEGWSSLRFSTAISGVRFF</sequence>
<keyword evidence="2" id="KW-1185">Reference proteome</keyword>
<proteinExistence type="predicted"/>
<dbReference type="EMBL" id="MF155946">
    <property type="protein sequence ID" value="ASR75620.1"/>
    <property type="molecule type" value="Genomic_DNA"/>
</dbReference>
<evidence type="ECO:0000313" key="1">
    <source>
        <dbReference type="EMBL" id="ASR75620.1"/>
    </source>
</evidence>
<organism evidence="1 2">
    <name type="scientific">Streptomyces phage Mildred21</name>
    <dbReference type="NCBI Taxonomy" id="2023959"/>
    <lineage>
        <taxon>Viruses</taxon>
        <taxon>Duplodnaviria</taxon>
        <taxon>Heunggongvirae</taxon>
        <taxon>Uroviricota</taxon>
        <taxon>Caudoviricetes</taxon>
        <taxon>Stanwilliamsviridae</taxon>
        <taxon>Boydwoodruffvirinae</taxon>
        <taxon>Samistivirus</taxon>
        <taxon>Samistivirus mildred21</taxon>
    </lineage>
</organism>
<protein>
    <submittedName>
        <fullName evidence="1">Uncharacterized protein</fullName>
    </submittedName>
</protein>
<name>A0A222YW39_9CAUD</name>
<evidence type="ECO:0000313" key="2">
    <source>
        <dbReference type="Proteomes" id="UP000223009"/>
    </source>
</evidence>
<gene>
    <name evidence="1" type="ORF">SEA_MILDRED21_263</name>
</gene>